<name>A0A3A6PX04_9EURY</name>
<dbReference type="Proteomes" id="UP000281564">
    <property type="component" value="Unassembled WGS sequence"/>
</dbReference>
<dbReference type="OrthoDB" id="269142at2157"/>
<keyword evidence="1" id="KW-0812">Transmembrane</keyword>
<keyword evidence="1" id="KW-0472">Membrane</keyword>
<feature type="transmembrane region" description="Helical" evidence="1">
    <location>
        <begin position="71"/>
        <end position="92"/>
    </location>
</feature>
<evidence type="ECO:0000313" key="2">
    <source>
        <dbReference type="EMBL" id="RJX47547.1"/>
    </source>
</evidence>
<dbReference type="AlphaFoldDB" id="A0A3A6PX04"/>
<feature type="transmembrane region" description="Helical" evidence="1">
    <location>
        <begin position="44"/>
        <end position="65"/>
    </location>
</feature>
<dbReference type="RefSeq" id="WP_120086534.1">
    <property type="nucleotide sequence ID" value="NZ_QMDW01000043.1"/>
</dbReference>
<sequence>MPSIESFPTKRGTAQFTEDYVYFEESFLGYIKSLYRDYWQRGTWWFSSAFLAYLFAFPVGVWWVVNAVRGGNFLYIAAVSGSILGLWAVNYARGFRSPDRIRLDTIEQVSTTDGLKGLTRPRLVITYTDGETTRKRRVNLPSLYTSGGETVYEQAQEAFAERGF</sequence>
<protein>
    <submittedName>
        <fullName evidence="2">Uncharacterized protein</fullName>
    </submittedName>
</protein>
<comment type="caution">
    <text evidence="2">The sequence shown here is derived from an EMBL/GenBank/DDBJ whole genome shotgun (WGS) entry which is preliminary data.</text>
</comment>
<keyword evidence="1" id="KW-1133">Transmembrane helix</keyword>
<gene>
    <name evidence="2" type="ORF">DP106_14685</name>
</gene>
<evidence type="ECO:0000256" key="1">
    <source>
        <dbReference type="SAM" id="Phobius"/>
    </source>
</evidence>
<organism evidence="2 3">
    <name type="scientific">Halonotius pteroides</name>
    <dbReference type="NCBI Taxonomy" id="268735"/>
    <lineage>
        <taxon>Archaea</taxon>
        <taxon>Methanobacteriati</taxon>
        <taxon>Methanobacteriota</taxon>
        <taxon>Stenosarchaea group</taxon>
        <taxon>Halobacteria</taxon>
        <taxon>Halobacteriales</taxon>
        <taxon>Haloferacaceae</taxon>
        <taxon>Halonotius</taxon>
    </lineage>
</organism>
<evidence type="ECO:0000313" key="3">
    <source>
        <dbReference type="Proteomes" id="UP000281564"/>
    </source>
</evidence>
<keyword evidence="3" id="KW-1185">Reference proteome</keyword>
<accession>A0A3A6PX04</accession>
<proteinExistence type="predicted"/>
<reference evidence="2 3" key="1">
    <citation type="submission" date="2018-06" db="EMBL/GenBank/DDBJ databases">
        <title>Halonotius sp. F13-13 a new haloarchaeeon isolated from a solar saltern from Isla Cristina, Huelva, Spain.</title>
        <authorList>
            <person name="Duran-Viseras A."/>
            <person name="Sanchez-Porro C."/>
            <person name="Ventosa A."/>
        </authorList>
    </citation>
    <scope>NUCLEOTIDE SEQUENCE [LARGE SCALE GENOMIC DNA]</scope>
    <source>
        <strain evidence="2 3">CECT 7525</strain>
    </source>
</reference>
<dbReference type="EMBL" id="QMDW01000043">
    <property type="protein sequence ID" value="RJX47547.1"/>
    <property type="molecule type" value="Genomic_DNA"/>
</dbReference>